<feature type="coiled-coil region" evidence="1">
    <location>
        <begin position="32"/>
        <end position="87"/>
    </location>
</feature>
<protein>
    <submittedName>
        <fullName evidence="2">Uncharacterized protein</fullName>
    </submittedName>
</protein>
<gene>
    <name evidence="2" type="ORF">SD77_3527</name>
</gene>
<keyword evidence="3" id="KW-1185">Reference proteome</keyword>
<comment type="caution">
    <text evidence="2">The sequence shown here is derived from an EMBL/GenBank/DDBJ whole genome shotgun (WGS) entry which is preliminary data.</text>
</comment>
<organism evidence="2 3">
    <name type="scientific">Bacillus badius</name>
    <dbReference type="NCBI Taxonomy" id="1455"/>
    <lineage>
        <taxon>Bacteria</taxon>
        <taxon>Bacillati</taxon>
        <taxon>Bacillota</taxon>
        <taxon>Bacilli</taxon>
        <taxon>Bacillales</taxon>
        <taxon>Bacillaceae</taxon>
        <taxon>Pseudobacillus</taxon>
    </lineage>
</organism>
<accession>A0ABR5ANJ8</accession>
<dbReference type="Proteomes" id="UP000031982">
    <property type="component" value="Unassembled WGS sequence"/>
</dbReference>
<keyword evidence="1" id="KW-0175">Coiled coil</keyword>
<proteinExistence type="predicted"/>
<evidence type="ECO:0000313" key="3">
    <source>
        <dbReference type="Proteomes" id="UP000031982"/>
    </source>
</evidence>
<dbReference type="RefSeq" id="WP_041114676.1">
    <property type="nucleotide sequence ID" value="NZ_JARTHD010000065.1"/>
</dbReference>
<reference evidence="2 3" key="1">
    <citation type="submission" date="2015-01" db="EMBL/GenBank/DDBJ databases">
        <title>Genome Assembly of Bacillus badius MTCC 1458.</title>
        <authorList>
            <person name="Verma A."/>
            <person name="Khatri I."/>
            <person name="Mual P."/>
            <person name="Subramanian S."/>
            <person name="Krishnamurthi S."/>
        </authorList>
    </citation>
    <scope>NUCLEOTIDE SEQUENCE [LARGE SCALE GENOMIC DNA]</scope>
    <source>
        <strain evidence="2 3">MTCC 1458</strain>
    </source>
</reference>
<dbReference type="EMBL" id="JXLP01000037">
    <property type="protein sequence ID" value="KIL72124.1"/>
    <property type="molecule type" value="Genomic_DNA"/>
</dbReference>
<sequence length="134" mass="16170">MIDKERFRDILNRYGRLNEIEEADLLFVFNYAEQQQQEIEELQASCRMKQGHINHIPVIRKEYEQQLQQAQKKIKQYEKTLSTIANIDTSFMNGWGDMEGYSEKEELRRIHEIVTPLWNEMVEENRKKGRNNHV</sequence>
<evidence type="ECO:0000313" key="2">
    <source>
        <dbReference type="EMBL" id="KIL72124.1"/>
    </source>
</evidence>
<evidence type="ECO:0000256" key="1">
    <source>
        <dbReference type="SAM" id="Coils"/>
    </source>
</evidence>
<name>A0ABR5ANJ8_BACBA</name>